<comment type="catalytic activity">
    <reaction evidence="10">
        <text>L-seryl-[protein] + ATP = O-phospho-L-seryl-[protein] + ADP + H(+)</text>
        <dbReference type="Rhea" id="RHEA:17989"/>
        <dbReference type="Rhea" id="RHEA-COMP:9863"/>
        <dbReference type="Rhea" id="RHEA-COMP:11604"/>
        <dbReference type="ChEBI" id="CHEBI:15378"/>
        <dbReference type="ChEBI" id="CHEBI:29999"/>
        <dbReference type="ChEBI" id="CHEBI:30616"/>
        <dbReference type="ChEBI" id="CHEBI:83421"/>
        <dbReference type="ChEBI" id="CHEBI:456216"/>
        <dbReference type="EC" id="2.7.11.1"/>
    </reaction>
</comment>
<evidence type="ECO:0000256" key="8">
    <source>
        <dbReference type="ARBA" id="ARBA00022840"/>
    </source>
</evidence>
<keyword evidence="12" id="KW-0175">Coiled coil</keyword>
<dbReference type="PANTHER" id="PTHR22988:SF76">
    <property type="entry name" value="CHROMOSOME UNDETERMINED SCAFFOLD_135, WHOLE GENOME SHOTGUN SEQUENCE"/>
    <property type="match status" value="1"/>
</dbReference>
<comment type="caution">
    <text evidence="16">The sequence shown here is derived from an EMBL/GenBank/DDBJ whole genome shotgun (WGS) entry which is preliminary data.</text>
</comment>
<dbReference type="EMBL" id="JADGMS010000010">
    <property type="protein sequence ID" value="KAF9673572.1"/>
    <property type="molecule type" value="Genomic_DNA"/>
</dbReference>
<keyword evidence="6 11" id="KW-0547">Nucleotide-binding</keyword>
<dbReference type="InterPro" id="IPR008271">
    <property type="entry name" value="Ser/Thr_kinase_AS"/>
</dbReference>
<evidence type="ECO:0000256" key="3">
    <source>
        <dbReference type="ARBA" id="ARBA00022527"/>
    </source>
</evidence>
<dbReference type="OrthoDB" id="3638488at2759"/>
<dbReference type="PROSITE" id="PS50011">
    <property type="entry name" value="PROTEIN_KINASE_DOM"/>
    <property type="match status" value="1"/>
</dbReference>
<feature type="region of interest" description="Disordered" evidence="13">
    <location>
        <begin position="558"/>
        <end position="607"/>
    </location>
</feature>
<comment type="similarity">
    <text evidence="1">Belongs to the protein kinase superfamily. AGC Ser/Thr protein kinase family.</text>
</comment>
<keyword evidence="17" id="KW-1185">Reference proteome</keyword>
<dbReference type="InterPro" id="IPR059233">
    <property type="entry name" value="MobB_NdrA/B/Cbk1"/>
</dbReference>
<gene>
    <name evidence="16" type="ORF">SADUNF_Sadunf10G0038100</name>
</gene>
<feature type="domain" description="Protein kinase" evidence="14">
    <location>
        <begin position="178"/>
        <end position="477"/>
    </location>
</feature>
<evidence type="ECO:0000256" key="5">
    <source>
        <dbReference type="ARBA" id="ARBA00022679"/>
    </source>
</evidence>
<evidence type="ECO:0000256" key="13">
    <source>
        <dbReference type="SAM" id="MobiDB-lite"/>
    </source>
</evidence>
<organism evidence="16 17">
    <name type="scientific">Salix dunnii</name>
    <dbReference type="NCBI Taxonomy" id="1413687"/>
    <lineage>
        <taxon>Eukaryota</taxon>
        <taxon>Viridiplantae</taxon>
        <taxon>Streptophyta</taxon>
        <taxon>Embryophyta</taxon>
        <taxon>Tracheophyta</taxon>
        <taxon>Spermatophyta</taxon>
        <taxon>Magnoliopsida</taxon>
        <taxon>eudicotyledons</taxon>
        <taxon>Gunneridae</taxon>
        <taxon>Pentapetalae</taxon>
        <taxon>rosids</taxon>
        <taxon>fabids</taxon>
        <taxon>Malpighiales</taxon>
        <taxon>Salicaceae</taxon>
        <taxon>Saliceae</taxon>
        <taxon>Salix</taxon>
    </lineage>
</organism>
<dbReference type="GO" id="GO:0005737">
    <property type="term" value="C:cytoplasm"/>
    <property type="evidence" value="ECO:0007669"/>
    <property type="project" value="UniProtKB-ARBA"/>
</dbReference>
<dbReference type="Pfam" id="PF00069">
    <property type="entry name" value="Pkinase"/>
    <property type="match status" value="2"/>
</dbReference>
<dbReference type="AlphaFoldDB" id="A0A835JPK7"/>
<keyword evidence="3" id="KW-0723">Serine/threonine-protein kinase</keyword>
<dbReference type="SUPFAM" id="SSF56112">
    <property type="entry name" value="Protein kinase-like (PK-like)"/>
    <property type="match status" value="1"/>
</dbReference>
<comment type="catalytic activity">
    <reaction evidence="9">
        <text>L-threonyl-[protein] + ATP = O-phospho-L-threonyl-[protein] + ADP + H(+)</text>
        <dbReference type="Rhea" id="RHEA:46608"/>
        <dbReference type="Rhea" id="RHEA-COMP:11060"/>
        <dbReference type="Rhea" id="RHEA-COMP:11605"/>
        <dbReference type="ChEBI" id="CHEBI:15378"/>
        <dbReference type="ChEBI" id="CHEBI:30013"/>
        <dbReference type="ChEBI" id="CHEBI:30616"/>
        <dbReference type="ChEBI" id="CHEBI:61977"/>
        <dbReference type="ChEBI" id="CHEBI:456216"/>
        <dbReference type="EC" id="2.7.11.1"/>
    </reaction>
</comment>
<feature type="compositionally biased region" description="Basic and acidic residues" evidence="13">
    <location>
        <begin position="77"/>
        <end position="92"/>
    </location>
</feature>
<feature type="domain" description="AGC-kinase C-terminal" evidence="15">
    <location>
        <begin position="478"/>
        <end position="550"/>
    </location>
</feature>
<dbReference type="PROSITE" id="PS00108">
    <property type="entry name" value="PROTEIN_KINASE_ST"/>
    <property type="match status" value="1"/>
</dbReference>
<evidence type="ECO:0000256" key="1">
    <source>
        <dbReference type="ARBA" id="ARBA00009903"/>
    </source>
</evidence>
<dbReference type="Gene3D" id="1.10.510.10">
    <property type="entry name" value="Transferase(Phosphotransferase) domain 1"/>
    <property type="match status" value="1"/>
</dbReference>
<dbReference type="InterPro" id="IPR017892">
    <property type="entry name" value="Pkinase_C"/>
</dbReference>
<keyword evidence="7" id="KW-0418">Kinase</keyword>
<accession>A0A835JPK7</accession>
<dbReference type="InterPro" id="IPR011009">
    <property type="entry name" value="Kinase-like_dom_sf"/>
</dbReference>
<dbReference type="GO" id="GO:0004674">
    <property type="term" value="F:protein serine/threonine kinase activity"/>
    <property type="evidence" value="ECO:0007669"/>
    <property type="project" value="UniProtKB-KW"/>
</dbReference>
<dbReference type="Proteomes" id="UP000657918">
    <property type="component" value="Unassembled WGS sequence"/>
</dbReference>
<dbReference type="SMART" id="SM00133">
    <property type="entry name" value="S_TK_X"/>
    <property type="match status" value="1"/>
</dbReference>
<keyword evidence="4" id="KW-0597">Phosphoprotein</keyword>
<dbReference type="Gene3D" id="3.30.200.20">
    <property type="entry name" value="Phosphorylase Kinase, domain 1"/>
    <property type="match status" value="1"/>
</dbReference>
<sequence>MKTDCASLLHSSLLRHFRFLSFFSLTPSILTLRRGACVIRIWSLLFCGRMKEILELLVHMEPTGCWFNRLKSKDKLKSAKKKDTAGNEKEGSKAPNSEEAPSNVTKQKVAAAKQYIENHYKKQMKDLQERKERRNVLEKKLADAEVSEEEQNNLLKYLEKKETEYMRLQRHKMGADDFEPLTMIGKGAFGEVRICREKSTGHVYAMKKLKKSEMLRRGQVEHVKAERNLLAEVDSNCIVKLYCSFQDEEYLYLIMEYLPGGDMMTLLMRKDTLTEDEARFYVGETVLAIESIHRHNYIHRDIKPDNLLLDRNGHMKLSDFGLCKPLDCSILQEKDFSVANNLSGALQSNGCPAAPKRTQQEQLQHWQRNRRMLAYSTVGTPDYIAPEVLLKKGYGMECDWWSIGSIMYEMLVGYPPFYSDEPMSTCRKIVNWRNHLKFPEEAKLSSEAKDLISKLLCNVDQRLGTKGVDGIKAHPWFKGIEWDKLYQMKAAFIPEVNDELDTQNFEKFEEADDQIQTSAKSGPWRKMLSSKDINFVGYTYKNFEIVNDHQLPGIAELKKKSTKSKRPSIKSLFEDESAEAPNQPVKGSFLGLLPPKLDASEQSCKPK</sequence>
<evidence type="ECO:0000256" key="10">
    <source>
        <dbReference type="ARBA" id="ARBA00048679"/>
    </source>
</evidence>
<dbReference type="PROSITE" id="PS00107">
    <property type="entry name" value="PROTEIN_KINASE_ATP"/>
    <property type="match status" value="1"/>
</dbReference>
<evidence type="ECO:0000256" key="6">
    <source>
        <dbReference type="ARBA" id="ARBA00022741"/>
    </source>
</evidence>
<keyword evidence="5" id="KW-0808">Transferase</keyword>
<dbReference type="InterPro" id="IPR050839">
    <property type="entry name" value="Rho-assoc_Ser/Thr_Kinase"/>
</dbReference>
<evidence type="ECO:0000313" key="17">
    <source>
        <dbReference type="Proteomes" id="UP000657918"/>
    </source>
</evidence>
<proteinExistence type="inferred from homology"/>
<evidence type="ECO:0000259" key="14">
    <source>
        <dbReference type="PROSITE" id="PS50011"/>
    </source>
</evidence>
<dbReference type="EC" id="2.7.11.1" evidence="2"/>
<dbReference type="InterPro" id="IPR000961">
    <property type="entry name" value="AGC-kinase_C"/>
</dbReference>
<evidence type="ECO:0000256" key="2">
    <source>
        <dbReference type="ARBA" id="ARBA00012513"/>
    </source>
</evidence>
<evidence type="ECO:0000256" key="7">
    <source>
        <dbReference type="ARBA" id="ARBA00022777"/>
    </source>
</evidence>
<dbReference type="CDD" id="cd21742">
    <property type="entry name" value="MobB_NDR_LATS-like"/>
    <property type="match status" value="1"/>
</dbReference>
<dbReference type="PANTHER" id="PTHR22988">
    <property type="entry name" value="MYOTONIC DYSTROPHY S/T KINASE-RELATED"/>
    <property type="match status" value="1"/>
</dbReference>
<evidence type="ECO:0000256" key="9">
    <source>
        <dbReference type="ARBA" id="ARBA00047899"/>
    </source>
</evidence>
<dbReference type="CDD" id="cd05599">
    <property type="entry name" value="STKc_NDR_like"/>
    <property type="match status" value="1"/>
</dbReference>
<dbReference type="GO" id="GO:0005524">
    <property type="term" value="F:ATP binding"/>
    <property type="evidence" value="ECO:0007669"/>
    <property type="project" value="UniProtKB-UniRule"/>
</dbReference>
<dbReference type="SMART" id="SM00220">
    <property type="entry name" value="S_TKc"/>
    <property type="match status" value="1"/>
</dbReference>
<dbReference type="PROSITE" id="PS51285">
    <property type="entry name" value="AGC_KINASE_CTER"/>
    <property type="match status" value="1"/>
</dbReference>
<evidence type="ECO:0000256" key="12">
    <source>
        <dbReference type="SAM" id="Coils"/>
    </source>
</evidence>
<evidence type="ECO:0000256" key="4">
    <source>
        <dbReference type="ARBA" id="ARBA00022553"/>
    </source>
</evidence>
<feature type="region of interest" description="Disordered" evidence="13">
    <location>
        <begin position="77"/>
        <end position="105"/>
    </location>
</feature>
<name>A0A835JPK7_9ROSI</name>
<evidence type="ECO:0000259" key="15">
    <source>
        <dbReference type="PROSITE" id="PS51285"/>
    </source>
</evidence>
<feature type="binding site" evidence="11">
    <location>
        <position position="207"/>
    </location>
    <ligand>
        <name>ATP</name>
        <dbReference type="ChEBI" id="CHEBI:30616"/>
    </ligand>
</feature>
<evidence type="ECO:0000313" key="16">
    <source>
        <dbReference type="EMBL" id="KAF9673572.1"/>
    </source>
</evidence>
<keyword evidence="8 11" id="KW-0067">ATP-binding</keyword>
<dbReference type="FunFam" id="3.30.200.20:FF:000102">
    <property type="entry name" value="Non-specific serine/threonine protein kinase"/>
    <property type="match status" value="1"/>
</dbReference>
<reference evidence="16 17" key="1">
    <citation type="submission" date="2020-10" db="EMBL/GenBank/DDBJ databases">
        <title>Plant Genome Project.</title>
        <authorList>
            <person name="Zhang R.-G."/>
        </authorList>
    </citation>
    <scope>NUCLEOTIDE SEQUENCE [LARGE SCALE GENOMIC DNA]</scope>
    <source>
        <strain evidence="16">FAFU-HL-1</strain>
        <tissue evidence="16">Leaf</tissue>
    </source>
</reference>
<dbReference type="InterPro" id="IPR017441">
    <property type="entry name" value="Protein_kinase_ATP_BS"/>
</dbReference>
<dbReference type="FunFam" id="1.10.510.10:FF:000106">
    <property type="entry name" value="Non-specific serine/threonine protein kinase"/>
    <property type="match status" value="1"/>
</dbReference>
<protein>
    <recommendedName>
        <fullName evidence="2">non-specific serine/threonine protein kinase</fullName>
        <ecNumber evidence="2">2.7.11.1</ecNumber>
    </recommendedName>
</protein>
<dbReference type="Pfam" id="PF00433">
    <property type="entry name" value="Pkinase_C"/>
    <property type="match status" value="1"/>
</dbReference>
<feature type="coiled-coil region" evidence="12">
    <location>
        <begin position="120"/>
        <end position="147"/>
    </location>
</feature>
<dbReference type="InterPro" id="IPR000719">
    <property type="entry name" value="Prot_kinase_dom"/>
</dbReference>
<evidence type="ECO:0000256" key="11">
    <source>
        <dbReference type="PROSITE-ProRule" id="PRU10141"/>
    </source>
</evidence>
<dbReference type="FunFam" id="1.10.510.10:FF:000042">
    <property type="entry name" value="Non-specific serine/threonine protein kinase"/>
    <property type="match status" value="1"/>
</dbReference>